<dbReference type="Pfam" id="PF00902">
    <property type="entry name" value="TatC"/>
    <property type="match status" value="1"/>
</dbReference>
<evidence type="ECO:0000313" key="7">
    <source>
        <dbReference type="Proteomes" id="UP000623301"/>
    </source>
</evidence>
<comment type="subunit">
    <text evidence="5">Forms a complex with TatA.</text>
</comment>
<keyword evidence="7" id="KW-1185">Reference proteome</keyword>
<dbReference type="PANTHER" id="PTHR30371">
    <property type="entry name" value="SEC-INDEPENDENT PROTEIN TRANSLOCASE PROTEIN TATC"/>
    <property type="match status" value="1"/>
</dbReference>
<comment type="caution">
    <text evidence="6">The sequence shown here is derived from an EMBL/GenBank/DDBJ whole genome shotgun (WGS) entry which is preliminary data.</text>
</comment>
<dbReference type="Proteomes" id="UP000623301">
    <property type="component" value="Unassembled WGS sequence"/>
</dbReference>
<feature type="transmembrane region" description="Helical" evidence="5">
    <location>
        <begin position="219"/>
        <end position="238"/>
    </location>
</feature>
<evidence type="ECO:0000256" key="2">
    <source>
        <dbReference type="ARBA" id="ARBA00022692"/>
    </source>
</evidence>
<organism evidence="6 7">
    <name type="scientific">Aureibaculum flavum</name>
    <dbReference type="NCBI Taxonomy" id="2795986"/>
    <lineage>
        <taxon>Bacteria</taxon>
        <taxon>Pseudomonadati</taxon>
        <taxon>Bacteroidota</taxon>
        <taxon>Flavobacteriia</taxon>
        <taxon>Flavobacteriales</taxon>
        <taxon>Flavobacteriaceae</taxon>
        <taxon>Aureibaculum</taxon>
    </lineage>
</organism>
<keyword evidence="5" id="KW-0813">Transport</keyword>
<comment type="function">
    <text evidence="5">Part of the twin-arginine translocation (Tat) system that transports large folded proteins containing a characteristic twin-arginine motif in their signal peptide across membranes.</text>
</comment>
<feature type="transmembrane region" description="Helical" evidence="5">
    <location>
        <begin position="97"/>
        <end position="116"/>
    </location>
</feature>
<reference evidence="6 7" key="1">
    <citation type="submission" date="2020-12" db="EMBL/GenBank/DDBJ databases">
        <title>Aureibaculum luteum sp. nov. and Aureibaculum flavum sp. nov., novel members of the family Flavobacteriaceae isolated from Antarctic intertidal sediments.</title>
        <authorList>
            <person name="He X."/>
            <person name="Zhang X."/>
        </authorList>
    </citation>
    <scope>NUCLEOTIDE SEQUENCE [LARGE SCALE GENOMIC DNA]</scope>
    <source>
        <strain evidence="6 7">A20</strain>
    </source>
</reference>
<evidence type="ECO:0000256" key="5">
    <source>
        <dbReference type="HAMAP-Rule" id="MF_00902"/>
    </source>
</evidence>
<proteinExistence type="inferred from homology"/>
<gene>
    <name evidence="5 6" type="primary">tatC</name>
    <name evidence="6" type="ORF">JBL43_10375</name>
</gene>
<feature type="transmembrane region" description="Helical" evidence="5">
    <location>
        <begin position="181"/>
        <end position="207"/>
    </location>
</feature>
<dbReference type="EMBL" id="JAEHFJ010000004">
    <property type="protein sequence ID" value="MBJ2174643.1"/>
    <property type="molecule type" value="Genomic_DNA"/>
</dbReference>
<feature type="transmembrane region" description="Helical" evidence="5">
    <location>
        <begin position="244"/>
        <end position="265"/>
    </location>
</feature>
<dbReference type="HAMAP" id="MF_00902">
    <property type="entry name" value="TatC"/>
    <property type="match status" value="1"/>
</dbReference>
<feature type="transmembrane region" description="Helical" evidence="5">
    <location>
        <begin position="137"/>
        <end position="161"/>
    </location>
</feature>
<keyword evidence="5" id="KW-0653">Protein transport</keyword>
<accession>A0ABS0WRP9</accession>
<keyword evidence="2 5" id="KW-0812">Transmembrane</keyword>
<comment type="subcellular location">
    <subcellularLocation>
        <location evidence="5">Cell membrane</location>
        <topology evidence="5">Multi-pass membrane protein</topology>
    </subcellularLocation>
    <subcellularLocation>
        <location evidence="1">Membrane</location>
        <topology evidence="1">Multi-pass membrane protein</topology>
    </subcellularLocation>
</comment>
<keyword evidence="3 5" id="KW-1133">Transmembrane helix</keyword>
<keyword evidence="5" id="KW-1003">Cell membrane</keyword>
<dbReference type="RefSeq" id="WP_198841370.1">
    <property type="nucleotide sequence ID" value="NZ_JAEHFJ010000004.1"/>
</dbReference>
<evidence type="ECO:0000256" key="1">
    <source>
        <dbReference type="ARBA" id="ARBA00004141"/>
    </source>
</evidence>
<dbReference type="PRINTS" id="PR01840">
    <property type="entry name" value="TATCFAMILY"/>
</dbReference>
<keyword evidence="4 5" id="KW-0472">Membrane</keyword>
<comment type="similarity">
    <text evidence="5">Belongs to the TatC family.</text>
</comment>
<sequence>MAKKKTKEEKEMSFLDHLEVLRWTLVRSTLAVLVMSSIAFLMKSFIFDVIIFLPKDPQFITYRFLCNLSEKLGTNGLCIEEIPFIVQSRTMAGQFSAHIWTSITVGFIAAFPFILWEIWKFIKPALYVKERKHARSFIIISSLLFFLGVLFGYFLITPLSINFLGSYRVSMQVENNTDISSYIGLLRASVLAAGLIFEMPVIIYFLAKMGIVTPEFLRKYRKYAIVVLLLLAAIITPPDVVSQFIVAIPMAILYEVSIIIASVMARKARKRAAKV</sequence>
<dbReference type="InterPro" id="IPR002033">
    <property type="entry name" value="TatC"/>
</dbReference>
<dbReference type="PANTHER" id="PTHR30371:SF0">
    <property type="entry name" value="SEC-INDEPENDENT PROTEIN TRANSLOCASE PROTEIN TATC, CHLOROPLASTIC-RELATED"/>
    <property type="match status" value="1"/>
</dbReference>
<dbReference type="NCBIfam" id="TIGR00945">
    <property type="entry name" value="tatC"/>
    <property type="match status" value="1"/>
</dbReference>
<evidence type="ECO:0000256" key="3">
    <source>
        <dbReference type="ARBA" id="ARBA00022989"/>
    </source>
</evidence>
<evidence type="ECO:0000256" key="4">
    <source>
        <dbReference type="ARBA" id="ARBA00023136"/>
    </source>
</evidence>
<name>A0ABS0WRP9_9FLAO</name>
<keyword evidence="5" id="KW-0811">Translocation</keyword>
<feature type="transmembrane region" description="Helical" evidence="5">
    <location>
        <begin position="30"/>
        <end position="53"/>
    </location>
</feature>
<protein>
    <recommendedName>
        <fullName evidence="5">Sec-independent protein translocase protein TatC</fullName>
    </recommendedName>
</protein>
<evidence type="ECO:0000313" key="6">
    <source>
        <dbReference type="EMBL" id="MBJ2174643.1"/>
    </source>
</evidence>